<comment type="caution">
    <text evidence="2">The sequence shown here is derived from an EMBL/GenBank/DDBJ whole genome shotgun (WGS) entry which is preliminary data.</text>
</comment>
<dbReference type="InterPro" id="IPR000594">
    <property type="entry name" value="ThiF_NAD_FAD-bd"/>
</dbReference>
<dbReference type="GO" id="GO:0061504">
    <property type="term" value="P:cyclic threonylcarbamoyladenosine biosynthetic process"/>
    <property type="evidence" value="ECO:0007669"/>
    <property type="project" value="TreeGrafter"/>
</dbReference>
<dbReference type="PANTHER" id="PTHR43267">
    <property type="entry name" value="TRNA THREONYLCARBAMOYLADENOSINE DEHYDRATASE"/>
    <property type="match status" value="1"/>
</dbReference>
<dbReference type="PANTHER" id="PTHR43267:SF2">
    <property type="entry name" value="TRNA THREONYLCARBAMOYLADENOSINE DEHYDRATASE 1-RELATED"/>
    <property type="match status" value="1"/>
</dbReference>
<keyword evidence="3" id="KW-1185">Reference proteome</keyword>
<proteinExistence type="predicted"/>
<dbReference type="Pfam" id="PF00899">
    <property type="entry name" value="ThiF"/>
    <property type="match status" value="1"/>
</dbReference>
<accession>A0A836CIS8</accession>
<reference evidence="2" key="1">
    <citation type="submission" date="2021-02" db="EMBL/GenBank/DDBJ databases">
        <title>First Annotated Genome of the Yellow-green Alga Tribonema minus.</title>
        <authorList>
            <person name="Mahan K.M."/>
        </authorList>
    </citation>
    <scope>NUCLEOTIDE SEQUENCE</scope>
    <source>
        <strain evidence="2">UTEX B ZZ1240</strain>
    </source>
</reference>
<sequence length="432" mass="47133">MSATGLRAATLFVAGAATLATAQLLYAYLQQRRKTGSGASTASHSNGGAPAAAPREVPAEIEDELFSRNVGFFGAEGFAAIRDSFIVVVGLGGVGSHAAHMLARSGVRRLRLVDFDQVTLSSLNRHAVAAWSDVGLPKAHVLRDRLQAIVPGLQVDARVEMFTKDNADDLLSGSPAFVLDCIDDMNTKCELLSRCSKKGLRVICSVGAALKNDPSRLHIGSLVDAIRDPLAAKLKWRLKRHDVDYETINCVFLAANPVSDIMPLTDDQAAAPDEFGTVSHFRLRTLPVLGTIPAIFGQAMATFVLCEQAGKPFAPAPMVGLGKNLRNKLLQRLRAREMRNYPGQKFPIDLDDISYMVEQWRARCAVTRARMIGADQLELVRWDPGHELMPNNIVLLSMPVIKRVEAEGRDEAISAESRAFIEATLRQQRADW</sequence>
<dbReference type="Proteomes" id="UP000664859">
    <property type="component" value="Unassembled WGS sequence"/>
</dbReference>
<dbReference type="FunFam" id="3.40.50.720:FF:000449">
    <property type="entry name" value="Ubiquitin-activating enzyme (E1), putative"/>
    <property type="match status" value="1"/>
</dbReference>
<name>A0A836CIS8_9STRA</name>
<evidence type="ECO:0000259" key="1">
    <source>
        <dbReference type="Pfam" id="PF00899"/>
    </source>
</evidence>
<dbReference type="Gene3D" id="3.40.50.720">
    <property type="entry name" value="NAD(P)-binding Rossmann-like Domain"/>
    <property type="match status" value="1"/>
</dbReference>
<evidence type="ECO:0000313" key="2">
    <source>
        <dbReference type="EMBL" id="KAG5186818.1"/>
    </source>
</evidence>
<dbReference type="SUPFAM" id="SSF69572">
    <property type="entry name" value="Activating enzymes of the ubiquitin-like proteins"/>
    <property type="match status" value="1"/>
</dbReference>
<dbReference type="AlphaFoldDB" id="A0A836CIS8"/>
<dbReference type="OrthoDB" id="10265862at2759"/>
<dbReference type="EMBL" id="JAFCMP010000101">
    <property type="protein sequence ID" value="KAG5186818.1"/>
    <property type="molecule type" value="Genomic_DNA"/>
</dbReference>
<dbReference type="GO" id="GO:0008641">
    <property type="term" value="F:ubiquitin-like modifier activating enzyme activity"/>
    <property type="evidence" value="ECO:0007669"/>
    <property type="project" value="InterPro"/>
</dbReference>
<feature type="domain" description="THIF-type NAD/FAD binding fold" evidence="1">
    <location>
        <begin position="67"/>
        <end position="304"/>
    </location>
</feature>
<evidence type="ECO:0000313" key="3">
    <source>
        <dbReference type="Proteomes" id="UP000664859"/>
    </source>
</evidence>
<dbReference type="InterPro" id="IPR035985">
    <property type="entry name" value="Ubiquitin-activating_enz"/>
</dbReference>
<dbReference type="InterPro" id="IPR045886">
    <property type="entry name" value="ThiF/MoeB/HesA"/>
</dbReference>
<dbReference type="GO" id="GO:0061503">
    <property type="term" value="F:tRNA threonylcarbamoyladenosine dehydratase"/>
    <property type="evidence" value="ECO:0007669"/>
    <property type="project" value="TreeGrafter"/>
</dbReference>
<organism evidence="2 3">
    <name type="scientific">Tribonema minus</name>
    <dbReference type="NCBI Taxonomy" id="303371"/>
    <lineage>
        <taxon>Eukaryota</taxon>
        <taxon>Sar</taxon>
        <taxon>Stramenopiles</taxon>
        <taxon>Ochrophyta</taxon>
        <taxon>PX clade</taxon>
        <taxon>Xanthophyceae</taxon>
        <taxon>Tribonematales</taxon>
        <taxon>Tribonemataceae</taxon>
        <taxon>Tribonema</taxon>
    </lineage>
</organism>
<protein>
    <recommendedName>
        <fullName evidence="1">THIF-type NAD/FAD binding fold domain-containing protein</fullName>
    </recommendedName>
</protein>
<gene>
    <name evidence="2" type="ORF">JKP88DRAFT_244010</name>
</gene>